<proteinExistence type="predicted"/>
<feature type="non-terminal residue" evidence="1">
    <location>
        <position position="1"/>
    </location>
</feature>
<organism evidence="1 2">
    <name type="scientific">Trifolium medium</name>
    <dbReference type="NCBI Taxonomy" id="97028"/>
    <lineage>
        <taxon>Eukaryota</taxon>
        <taxon>Viridiplantae</taxon>
        <taxon>Streptophyta</taxon>
        <taxon>Embryophyta</taxon>
        <taxon>Tracheophyta</taxon>
        <taxon>Spermatophyta</taxon>
        <taxon>Magnoliopsida</taxon>
        <taxon>eudicotyledons</taxon>
        <taxon>Gunneridae</taxon>
        <taxon>Pentapetalae</taxon>
        <taxon>rosids</taxon>
        <taxon>fabids</taxon>
        <taxon>Fabales</taxon>
        <taxon>Fabaceae</taxon>
        <taxon>Papilionoideae</taxon>
        <taxon>50 kb inversion clade</taxon>
        <taxon>NPAAA clade</taxon>
        <taxon>Hologalegina</taxon>
        <taxon>IRL clade</taxon>
        <taxon>Trifolieae</taxon>
        <taxon>Trifolium</taxon>
    </lineage>
</organism>
<sequence length="61" mass="6660">RLFRDVSVSPKSSSRGRFSWTISTEGAGEVRSEETPGFIEDEAPVASAVFFFAFLACRSLA</sequence>
<comment type="caution">
    <text evidence="1">The sequence shown here is derived from an EMBL/GenBank/DDBJ whole genome shotgun (WGS) entry which is preliminary data.</text>
</comment>
<keyword evidence="2" id="KW-1185">Reference proteome</keyword>
<reference evidence="1 2" key="1">
    <citation type="journal article" date="2018" name="Front. Plant Sci.">
        <title>Red Clover (Trifolium pratense) and Zigzag Clover (T. medium) - A Picture of Genomic Similarities and Differences.</title>
        <authorList>
            <person name="Dluhosova J."/>
            <person name="Istvanek J."/>
            <person name="Nedelnik J."/>
            <person name="Repkova J."/>
        </authorList>
    </citation>
    <scope>NUCLEOTIDE SEQUENCE [LARGE SCALE GENOMIC DNA]</scope>
    <source>
        <strain evidence="2">cv. 10/8</strain>
        <tissue evidence="1">Leaf</tissue>
    </source>
</reference>
<accession>A0A392VV47</accession>
<protein>
    <submittedName>
        <fullName evidence="1">Uncharacterized protein</fullName>
    </submittedName>
</protein>
<dbReference type="AlphaFoldDB" id="A0A392VV47"/>
<dbReference type="EMBL" id="LXQA011269155">
    <property type="protein sequence ID" value="MCI91332.1"/>
    <property type="molecule type" value="Genomic_DNA"/>
</dbReference>
<evidence type="ECO:0000313" key="2">
    <source>
        <dbReference type="Proteomes" id="UP000265520"/>
    </source>
</evidence>
<name>A0A392VV47_9FABA</name>
<dbReference type="Proteomes" id="UP000265520">
    <property type="component" value="Unassembled WGS sequence"/>
</dbReference>
<evidence type="ECO:0000313" key="1">
    <source>
        <dbReference type="EMBL" id="MCI91332.1"/>
    </source>
</evidence>